<organism evidence="1 2">
    <name type="scientific">Albugo candida</name>
    <dbReference type="NCBI Taxonomy" id="65357"/>
    <lineage>
        <taxon>Eukaryota</taxon>
        <taxon>Sar</taxon>
        <taxon>Stramenopiles</taxon>
        <taxon>Oomycota</taxon>
        <taxon>Peronosporomycetes</taxon>
        <taxon>Albuginales</taxon>
        <taxon>Albuginaceae</taxon>
        <taxon>Albugo</taxon>
    </lineage>
</organism>
<accession>A0A024FT60</accession>
<dbReference type="SUPFAM" id="SSF50630">
    <property type="entry name" value="Acid proteases"/>
    <property type="match status" value="1"/>
</dbReference>
<dbReference type="InParanoid" id="A0A024FT60"/>
<gene>
    <name evidence="1" type="ORF">BN9_089130</name>
</gene>
<proteinExistence type="predicted"/>
<dbReference type="InterPro" id="IPR021109">
    <property type="entry name" value="Peptidase_aspartic_dom_sf"/>
</dbReference>
<dbReference type="Proteomes" id="UP000053237">
    <property type="component" value="Unassembled WGS sequence"/>
</dbReference>
<reference evidence="1 2" key="1">
    <citation type="submission" date="2012-05" db="EMBL/GenBank/DDBJ databases">
        <title>Recombination and specialization in a pathogen metapopulation.</title>
        <authorList>
            <person name="Gardiner A."/>
            <person name="Kemen E."/>
            <person name="Schultz-Larsen T."/>
            <person name="MacLean D."/>
            <person name="Van Oosterhout C."/>
            <person name="Jones J.D.G."/>
        </authorList>
    </citation>
    <scope>NUCLEOTIDE SEQUENCE [LARGE SCALE GENOMIC DNA]</scope>
    <source>
        <strain evidence="1 2">Ac Nc2</strain>
    </source>
</reference>
<dbReference type="EMBL" id="CAIX01000191">
    <property type="protein sequence ID" value="CCI10280.1"/>
    <property type="molecule type" value="Genomic_DNA"/>
</dbReference>
<dbReference type="Gene3D" id="2.40.70.10">
    <property type="entry name" value="Acid Proteases"/>
    <property type="match status" value="1"/>
</dbReference>
<protein>
    <submittedName>
        <fullName evidence="1">Uncharacterized protein</fullName>
    </submittedName>
</protein>
<evidence type="ECO:0000313" key="2">
    <source>
        <dbReference type="Proteomes" id="UP000053237"/>
    </source>
</evidence>
<dbReference type="AlphaFoldDB" id="A0A024FT60"/>
<sequence length="264" mass="30428">MPKLPDTRLEYYTFAYSGSMNNPLVRVFLLHILRLSKPLYARQYCPLVLAEDGDIILTTTRGTYDWFVHLSTREDVELNLPPLPTEVIPVPSINTYPKKHFSSNQVGQHSCESFFLYNFFDNFRNTPSSSEFEFSFEWAEDPDSLGNIASLFGQEVECNKLTKNSLPVISFGFGHGNVKYEFTQDEYVIKSKAHPNICVLAFKTWYRCVNKLRRIWTIGGAFARRYATKIRMRKTGTDEVGFVQYKRLQQVTIEHTSSSSPVAE</sequence>
<name>A0A024FT60_9STRA</name>
<keyword evidence="2" id="KW-1185">Reference proteome</keyword>
<comment type="caution">
    <text evidence="1">The sequence shown here is derived from an EMBL/GenBank/DDBJ whole genome shotgun (WGS) entry which is preliminary data.</text>
</comment>
<evidence type="ECO:0000313" key="1">
    <source>
        <dbReference type="EMBL" id="CCI10280.1"/>
    </source>
</evidence>